<feature type="region of interest" description="Disordered" evidence="1">
    <location>
        <begin position="1"/>
        <end position="31"/>
    </location>
</feature>
<dbReference type="AlphaFoldDB" id="A0A0S3T372"/>
<feature type="non-terminal residue" evidence="2">
    <location>
        <position position="1"/>
    </location>
</feature>
<name>A0A0S3T372_PHAAN</name>
<evidence type="ECO:0000313" key="2">
    <source>
        <dbReference type="EMBL" id="BAT99597.1"/>
    </source>
</evidence>
<dbReference type="EMBL" id="AP015043">
    <property type="protein sequence ID" value="BAT99597.1"/>
    <property type="molecule type" value="Genomic_DNA"/>
</dbReference>
<protein>
    <submittedName>
        <fullName evidence="2">Uncharacterized protein</fullName>
    </submittedName>
</protein>
<accession>A0A0S3T372</accession>
<keyword evidence="3" id="KW-1185">Reference proteome</keyword>
<evidence type="ECO:0000256" key="1">
    <source>
        <dbReference type="SAM" id="MobiDB-lite"/>
    </source>
</evidence>
<proteinExistence type="predicted"/>
<reference evidence="2 3" key="1">
    <citation type="journal article" date="2015" name="Sci. Rep.">
        <title>The power of single molecule real-time sequencing technology in the de novo assembly of a eukaryotic genome.</title>
        <authorList>
            <person name="Sakai H."/>
            <person name="Naito K."/>
            <person name="Ogiso-Tanaka E."/>
            <person name="Takahashi Y."/>
            <person name="Iseki K."/>
            <person name="Muto C."/>
            <person name="Satou K."/>
            <person name="Teruya K."/>
            <person name="Shiroma A."/>
            <person name="Shimoji M."/>
            <person name="Hirano T."/>
            <person name="Itoh T."/>
            <person name="Kaga A."/>
            <person name="Tomooka N."/>
        </authorList>
    </citation>
    <scope>NUCLEOTIDE SEQUENCE [LARGE SCALE GENOMIC DNA]</scope>
    <source>
        <strain evidence="3">cv. Shumari</strain>
    </source>
</reference>
<gene>
    <name evidence="2" type="primary">Vigan.10G105800</name>
    <name evidence="2" type="ORF">VIGAN_10105800</name>
</gene>
<organism evidence="2 3">
    <name type="scientific">Vigna angularis var. angularis</name>
    <dbReference type="NCBI Taxonomy" id="157739"/>
    <lineage>
        <taxon>Eukaryota</taxon>
        <taxon>Viridiplantae</taxon>
        <taxon>Streptophyta</taxon>
        <taxon>Embryophyta</taxon>
        <taxon>Tracheophyta</taxon>
        <taxon>Spermatophyta</taxon>
        <taxon>Magnoliopsida</taxon>
        <taxon>eudicotyledons</taxon>
        <taxon>Gunneridae</taxon>
        <taxon>Pentapetalae</taxon>
        <taxon>rosids</taxon>
        <taxon>fabids</taxon>
        <taxon>Fabales</taxon>
        <taxon>Fabaceae</taxon>
        <taxon>Papilionoideae</taxon>
        <taxon>50 kb inversion clade</taxon>
        <taxon>NPAAA clade</taxon>
        <taxon>indigoferoid/millettioid clade</taxon>
        <taxon>Phaseoleae</taxon>
        <taxon>Vigna</taxon>
    </lineage>
</organism>
<feature type="compositionally biased region" description="Pro residues" evidence="1">
    <location>
        <begin position="20"/>
        <end position="31"/>
    </location>
</feature>
<evidence type="ECO:0000313" key="3">
    <source>
        <dbReference type="Proteomes" id="UP000291084"/>
    </source>
</evidence>
<sequence>SLLHSRDSHLPPSASDFSSPPNPSIRAPPSPAIRVAASTVIQPRRRPLPFRDAPPYFSHLHDAASIRISHSLHFDFLRLHSRERDLLIASLS</sequence>
<dbReference type="Proteomes" id="UP000291084">
    <property type="component" value="Chromosome 10"/>
</dbReference>